<evidence type="ECO:0000259" key="5">
    <source>
        <dbReference type="PROSITE" id="PS51078"/>
    </source>
</evidence>
<evidence type="ECO:0000256" key="1">
    <source>
        <dbReference type="ARBA" id="ARBA00023015"/>
    </source>
</evidence>
<accession>A0AAE3NWA7</accession>
<evidence type="ECO:0000256" key="3">
    <source>
        <dbReference type="ARBA" id="ARBA00023163"/>
    </source>
</evidence>
<dbReference type="GO" id="GO:0003677">
    <property type="term" value="F:DNA binding"/>
    <property type="evidence" value="ECO:0007669"/>
    <property type="project" value="UniProtKB-KW"/>
</dbReference>
<organism evidence="6 7">
    <name type="scientific">Psychromarinibacter sediminicola</name>
    <dbReference type="NCBI Taxonomy" id="3033385"/>
    <lineage>
        <taxon>Bacteria</taxon>
        <taxon>Pseudomonadati</taxon>
        <taxon>Pseudomonadota</taxon>
        <taxon>Alphaproteobacteria</taxon>
        <taxon>Rhodobacterales</taxon>
        <taxon>Paracoccaceae</taxon>
        <taxon>Psychromarinibacter</taxon>
    </lineage>
</organism>
<feature type="domain" description="HTH iclR-type" evidence="4">
    <location>
        <begin position="9"/>
        <end position="78"/>
    </location>
</feature>
<dbReference type="SUPFAM" id="SSF46785">
    <property type="entry name" value="Winged helix' DNA-binding domain"/>
    <property type="match status" value="1"/>
</dbReference>
<keyword evidence="3" id="KW-0804">Transcription</keyword>
<dbReference type="InterPro" id="IPR036388">
    <property type="entry name" value="WH-like_DNA-bd_sf"/>
</dbReference>
<dbReference type="InterPro" id="IPR036390">
    <property type="entry name" value="WH_DNA-bd_sf"/>
</dbReference>
<dbReference type="SMART" id="SM00346">
    <property type="entry name" value="HTH_ICLR"/>
    <property type="match status" value="1"/>
</dbReference>
<dbReference type="PANTHER" id="PTHR30136">
    <property type="entry name" value="HELIX-TURN-HELIX TRANSCRIPTIONAL REGULATOR, ICLR FAMILY"/>
    <property type="match status" value="1"/>
</dbReference>
<dbReference type="PANTHER" id="PTHR30136:SF7">
    <property type="entry name" value="HTH-TYPE TRANSCRIPTIONAL REGULATOR KDGR-RELATED"/>
    <property type="match status" value="1"/>
</dbReference>
<proteinExistence type="predicted"/>
<dbReference type="InterPro" id="IPR005471">
    <property type="entry name" value="Tscrpt_reg_IclR_N"/>
</dbReference>
<dbReference type="Gene3D" id="3.30.450.40">
    <property type="match status" value="1"/>
</dbReference>
<dbReference type="GO" id="GO:0003700">
    <property type="term" value="F:DNA-binding transcription factor activity"/>
    <property type="evidence" value="ECO:0007669"/>
    <property type="project" value="TreeGrafter"/>
</dbReference>
<evidence type="ECO:0000256" key="2">
    <source>
        <dbReference type="ARBA" id="ARBA00023125"/>
    </source>
</evidence>
<keyword evidence="1" id="KW-0805">Transcription regulation</keyword>
<dbReference type="AlphaFoldDB" id="A0AAE3NWA7"/>
<dbReference type="Pfam" id="PF09339">
    <property type="entry name" value="HTH_IclR"/>
    <property type="match status" value="1"/>
</dbReference>
<dbReference type="SUPFAM" id="SSF55781">
    <property type="entry name" value="GAF domain-like"/>
    <property type="match status" value="1"/>
</dbReference>
<evidence type="ECO:0000313" key="6">
    <source>
        <dbReference type="EMBL" id="MDF0603312.1"/>
    </source>
</evidence>
<comment type="caution">
    <text evidence="6">The sequence shown here is derived from an EMBL/GenBank/DDBJ whole genome shotgun (WGS) entry which is preliminary data.</text>
</comment>
<dbReference type="InterPro" id="IPR014757">
    <property type="entry name" value="Tscrpt_reg_IclR_C"/>
</dbReference>
<dbReference type="InterPro" id="IPR029016">
    <property type="entry name" value="GAF-like_dom_sf"/>
</dbReference>
<dbReference type="Pfam" id="PF01614">
    <property type="entry name" value="IclR_C"/>
    <property type="match status" value="1"/>
</dbReference>
<evidence type="ECO:0000259" key="4">
    <source>
        <dbReference type="PROSITE" id="PS51077"/>
    </source>
</evidence>
<evidence type="ECO:0000313" key="7">
    <source>
        <dbReference type="Proteomes" id="UP001220964"/>
    </source>
</evidence>
<feature type="domain" description="IclR-ED" evidence="5">
    <location>
        <begin position="72"/>
        <end position="252"/>
    </location>
</feature>
<dbReference type="PROSITE" id="PS51077">
    <property type="entry name" value="HTH_ICLR"/>
    <property type="match status" value="1"/>
</dbReference>
<dbReference type="InterPro" id="IPR050707">
    <property type="entry name" value="HTH_MetabolicPath_Reg"/>
</dbReference>
<dbReference type="EMBL" id="JARGYC010000086">
    <property type="protein sequence ID" value="MDF0603312.1"/>
    <property type="molecule type" value="Genomic_DNA"/>
</dbReference>
<dbReference type="PROSITE" id="PS51078">
    <property type="entry name" value="ICLR_ED"/>
    <property type="match status" value="1"/>
</dbReference>
<keyword evidence="2" id="KW-0238">DNA-binding</keyword>
<keyword evidence="7" id="KW-1185">Reference proteome</keyword>
<dbReference type="RefSeq" id="WP_275569435.1">
    <property type="nucleotide sequence ID" value="NZ_JARGYC010000086.1"/>
</dbReference>
<protein>
    <submittedName>
        <fullName evidence="6">IclR family transcriptional regulator</fullName>
    </submittedName>
</protein>
<name>A0AAE3NWA7_9RHOB</name>
<gene>
    <name evidence="6" type="ORF">P1J78_21490</name>
</gene>
<dbReference type="Gene3D" id="1.10.10.10">
    <property type="entry name" value="Winged helix-like DNA-binding domain superfamily/Winged helix DNA-binding domain"/>
    <property type="match status" value="1"/>
</dbReference>
<sequence>MNDQPSYSAPALEKGLDILELLAVEGTALTTRQVGERLGRSKNEIFRMVHVLIQRGYIARAPDGEGLTLTNRLFALGMQTARMRDLIAVAGPVIERLADEIRQSVHLVVANRGETVVIGAASGGSEMTFSLKLGYRRPLVDAHSGLLLMAYQVPEVRQRMIEESIAVCQSEIDRAALENELNLLRREGSIINESRDIIGVTDIAAPIVLGNEEAIACIIVAYLNRKKTTPDYDFARGKLVDACSEIARRMEEFRPPLHAAQSPTEN</sequence>
<dbReference type="GO" id="GO:0045892">
    <property type="term" value="P:negative regulation of DNA-templated transcription"/>
    <property type="evidence" value="ECO:0007669"/>
    <property type="project" value="TreeGrafter"/>
</dbReference>
<dbReference type="Proteomes" id="UP001220964">
    <property type="component" value="Unassembled WGS sequence"/>
</dbReference>
<reference evidence="6" key="1">
    <citation type="submission" date="2023-03" db="EMBL/GenBank/DDBJ databases">
        <title>Multiphase analysis and comparison of six strains from genera Psychromarinibacter, Lutimaribacter, and Maritimibacter, including a novel species: Psychromarinibacter sediminicola sp. nov.</title>
        <authorList>
            <person name="Wang Y.-H."/>
            <person name="Ye M.-Q."/>
            <person name="Du Z.-J."/>
        </authorList>
    </citation>
    <scope>NUCLEOTIDE SEQUENCE</scope>
    <source>
        <strain evidence="6">C21-152</strain>
    </source>
</reference>